<keyword evidence="8 11" id="KW-0378">Hydrolase</keyword>
<dbReference type="InterPro" id="IPR027417">
    <property type="entry name" value="P-loop_NTPase"/>
</dbReference>
<dbReference type="InterPro" id="IPR004473">
    <property type="entry name" value="Restrct_endonuc_typeI_HsdR"/>
</dbReference>
<evidence type="ECO:0000256" key="8">
    <source>
        <dbReference type="ARBA" id="ARBA00022801"/>
    </source>
</evidence>
<dbReference type="EC" id="3.1.21.3" evidence="11"/>
<dbReference type="NCBIfam" id="TIGR00348">
    <property type="entry name" value="hsdR"/>
    <property type="match status" value="1"/>
</dbReference>
<keyword evidence="14" id="KW-1185">Reference proteome</keyword>
<dbReference type="GO" id="GO:0009035">
    <property type="term" value="F:type I site-specific deoxyribonuclease activity"/>
    <property type="evidence" value="ECO:0007669"/>
    <property type="project" value="UniProtKB-EC"/>
</dbReference>
<evidence type="ECO:0000256" key="10">
    <source>
        <dbReference type="ARBA" id="ARBA00023125"/>
    </source>
</evidence>
<dbReference type="SMART" id="SM00487">
    <property type="entry name" value="DEXDc"/>
    <property type="match status" value="1"/>
</dbReference>
<comment type="caution">
    <text evidence="13">The sequence shown here is derived from an EMBL/GenBank/DDBJ whole genome shotgun (WGS) entry which is preliminary data.</text>
</comment>
<evidence type="ECO:0000259" key="12">
    <source>
        <dbReference type="PROSITE" id="PS51192"/>
    </source>
</evidence>
<dbReference type="GO" id="GO:0005524">
    <property type="term" value="F:ATP binding"/>
    <property type="evidence" value="ECO:0007669"/>
    <property type="project" value="UniProtKB-KW"/>
</dbReference>
<dbReference type="Gene3D" id="3.90.1570.50">
    <property type="match status" value="1"/>
</dbReference>
<feature type="domain" description="Helicase ATP-binding" evidence="12">
    <location>
        <begin position="282"/>
        <end position="441"/>
    </location>
</feature>
<dbReference type="EMBL" id="JACCAE010000001">
    <property type="protein sequence ID" value="NYF99677.1"/>
    <property type="molecule type" value="Genomic_DNA"/>
</dbReference>
<keyword evidence="9 11" id="KW-0067">ATP-binding</keyword>
<organism evidence="13 14">
    <name type="scientific">Janibacter cremeus</name>
    <dbReference type="NCBI Taxonomy" id="1285192"/>
    <lineage>
        <taxon>Bacteria</taxon>
        <taxon>Bacillati</taxon>
        <taxon>Actinomycetota</taxon>
        <taxon>Actinomycetes</taxon>
        <taxon>Micrococcales</taxon>
        <taxon>Intrasporangiaceae</taxon>
        <taxon>Janibacter</taxon>
    </lineage>
</organism>
<dbReference type="CDD" id="cd22332">
    <property type="entry name" value="HsdR_N"/>
    <property type="match status" value="1"/>
</dbReference>
<dbReference type="Proteomes" id="UP000554054">
    <property type="component" value="Unassembled WGS sequence"/>
</dbReference>
<dbReference type="CDD" id="cd18800">
    <property type="entry name" value="SF2_C_EcoR124I-like"/>
    <property type="match status" value="1"/>
</dbReference>
<dbReference type="Pfam" id="PF22679">
    <property type="entry name" value="T1R_D3-like"/>
    <property type="match status" value="1"/>
</dbReference>
<comment type="catalytic activity">
    <reaction evidence="1 11">
        <text>Endonucleolytic cleavage of DNA to give random double-stranded fragments with terminal 5'-phosphates, ATP is simultaneously hydrolyzed.</text>
        <dbReference type="EC" id="3.1.21.3"/>
    </reaction>
</comment>
<dbReference type="InterPro" id="IPR007409">
    <property type="entry name" value="Restrct_endonuc_type1_HsdR_N"/>
</dbReference>
<dbReference type="AlphaFoldDB" id="A0A852VRP5"/>
<comment type="function">
    <text evidence="11">Subunit R is required for both nuclease and ATPase activities, but not for modification.</text>
</comment>
<comment type="subunit">
    <text evidence="3 11">The type I restriction/modification system is composed of three polypeptides R, M and S.</text>
</comment>
<evidence type="ECO:0000256" key="9">
    <source>
        <dbReference type="ARBA" id="ARBA00022840"/>
    </source>
</evidence>
<keyword evidence="6 11" id="KW-0680">Restriction system</keyword>
<evidence type="ECO:0000256" key="4">
    <source>
        <dbReference type="ARBA" id="ARBA00022722"/>
    </source>
</evidence>
<dbReference type="RefSeq" id="WP_185992346.1">
    <property type="nucleotide sequence ID" value="NZ_JACCAE010000001.1"/>
</dbReference>
<evidence type="ECO:0000256" key="1">
    <source>
        <dbReference type="ARBA" id="ARBA00000851"/>
    </source>
</evidence>
<dbReference type="Pfam" id="PF04313">
    <property type="entry name" value="HSDR_N"/>
    <property type="match status" value="1"/>
</dbReference>
<evidence type="ECO:0000256" key="5">
    <source>
        <dbReference type="ARBA" id="ARBA00022741"/>
    </source>
</evidence>
<protein>
    <recommendedName>
        <fullName evidence="11">Type I restriction enzyme endonuclease subunit</fullName>
        <shortName evidence="11">R protein</shortName>
        <ecNumber evidence="11">3.1.21.3</ecNumber>
    </recommendedName>
</protein>
<keyword evidence="10 11" id="KW-0238">DNA-binding</keyword>
<comment type="similarity">
    <text evidence="2 11">Belongs to the HsdR family.</text>
</comment>
<evidence type="ECO:0000256" key="2">
    <source>
        <dbReference type="ARBA" id="ARBA00008598"/>
    </source>
</evidence>
<evidence type="ECO:0000256" key="7">
    <source>
        <dbReference type="ARBA" id="ARBA00022759"/>
    </source>
</evidence>
<keyword evidence="5 11" id="KW-0547">Nucleotide-binding</keyword>
<reference evidence="13 14" key="1">
    <citation type="submission" date="2020-07" db="EMBL/GenBank/DDBJ databases">
        <title>Sequencing the genomes of 1000 actinobacteria strains.</title>
        <authorList>
            <person name="Klenk H.-P."/>
        </authorList>
    </citation>
    <scope>NUCLEOTIDE SEQUENCE [LARGE SCALE GENOMIC DNA]</scope>
    <source>
        <strain evidence="13 14">DSM 26154</strain>
    </source>
</reference>
<keyword evidence="7" id="KW-0255">Endonuclease</keyword>
<evidence type="ECO:0000256" key="3">
    <source>
        <dbReference type="ARBA" id="ARBA00011296"/>
    </source>
</evidence>
<dbReference type="InterPro" id="IPR040980">
    <property type="entry name" value="SWI2_SNF2"/>
</dbReference>
<dbReference type="PANTHER" id="PTHR30195:SF15">
    <property type="entry name" value="TYPE I RESTRICTION ENZYME HINDI ENDONUCLEASE SUBUNIT"/>
    <property type="match status" value="1"/>
</dbReference>
<dbReference type="GO" id="GO:0003677">
    <property type="term" value="F:DNA binding"/>
    <property type="evidence" value="ECO:0007669"/>
    <property type="project" value="UniProtKB-KW"/>
</dbReference>
<sequence length="1012" mass="112593">MGKLNESTTTQAFVLDRLKKAGWTHIPGKDLSREHEDVFLELGILDAIERLNTGAQDHPEQAPQLLNQLRTLTLSAGEDGLVETNQRVTSWLRGLRNHDFRGRNRSEPVHLVDFHDLSRNTYIVSDEVTFGAGGHKSRFDIVLWVNGIPVAVGETKDSATHGVSWFHAAKDIHDHYESNHAPFFAPSILTFATEGKDLRYAGVRTPLQHWQSWDVSTAPLGEYGWERVGRSVDTLLSPRTLLDVLSGFSVFETTRTPTGMPVLVKVLARYPQYEAVKLILDRVRDGSRNRGLIHHTQGSGKTLAMTFAAAQLMRDETLKNPTVILVADRVQLVDQTYKQFRSTGMSVLSTPESATQLRAQLASDRRGLIFTTVHKFAGAGLLSERDNVIVLIDEAHRTQEGGLGQAMRAALPNATFFGLTGTPIATLDKNTYDLFGHPDDENRTLHSYTSDRSIADGMTVPIHVTARLVEFQLDREGLDTAFGEMLDAEDLDEEARDYLTSKASRTSTFFSNPDRIEAVCADIVEHYYETIDPLGMKAQVVVADRDLCVAYETELARLLAARAAKTGTEPDEVAVVMSVQPKDEQQLQPYKLTRAQENALLERFRAFGDPLKFLVVTSKLGTGFDAPIEGVLYLDKPLKLHTLFQTITRTNRTWKHPETGQTKTHGLVVDYVGLGDGYARAMVPADPEAAKRSIDLDGLIDVFEAELPSALDLFNGIDRTKEGYEVLQAANERLPDEAARDRFAARFGVLEGIWEAAWPHERLATHREAYRFLAKVYQNIKPSSAALDLLWHRLGAKTLEMVHAHIGPVTLTKTSKEAVVADAGTIQMLLDDPTFASLQPEVQDKSAEQVLDSITARLKARIDGETGDHQVWTSLAERLDALRERAIGQAQVALDWLRDLLTTARDLKVAERVEDETGREGLDALPTLTNPHIGALTQIFQEYAPQDTPVLIGRIVDQVDAIAKEVCHEGWVAKPASVRHVRLALRKTLKDNALAGDSDLFERAYAYIEQHY</sequence>
<dbReference type="InterPro" id="IPR055180">
    <property type="entry name" value="HsdR_RecA-like_helicase_dom_2"/>
</dbReference>
<evidence type="ECO:0000313" key="13">
    <source>
        <dbReference type="EMBL" id="NYF99677.1"/>
    </source>
</evidence>
<dbReference type="GO" id="GO:0009307">
    <property type="term" value="P:DNA restriction-modification system"/>
    <property type="evidence" value="ECO:0007669"/>
    <property type="project" value="UniProtKB-KW"/>
</dbReference>
<name>A0A852VRP5_9MICO</name>
<evidence type="ECO:0000313" key="14">
    <source>
        <dbReference type="Proteomes" id="UP000554054"/>
    </source>
</evidence>
<keyword evidence="4" id="KW-0540">Nuclease</keyword>
<proteinExistence type="inferred from homology"/>
<dbReference type="Gene3D" id="3.40.50.300">
    <property type="entry name" value="P-loop containing nucleotide triphosphate hydrolases"/>
    <property type="match status" value="2"/>
</dbReference>
<dbReference type="PANTHER" id="PTHR30195">
    <property type="entry name" value="TYPE I SITE-SPECIFIC DEOXYRIBONUCLEASE PROTEIN SUBUNIT M AND R"/>
    <property type="match status" value="1"/>
</dbReference>
<dbReference type="PROSITE" id="PS51192">
    <property type="entry name" value="HELICASE_ATP_BIND_1"/>
    <property type="match status" value="1"/>
</dbReference>
<accession>A0A852VRP5</accession>
<dbReference type="InterPro" id="IPR014001">
    <property type="entry name" value="Helicase_ATP-bd"/>
</dbReference>
<dbReference type="Pfam" id="PF18766">
    <property type="entry name" value="SWI2_SNF2"/>
    <property type="match status" value="1"/>
</dbReference>
<gene>
    <name evidence="13" type="ORF">BJY20_003069</name>
</gene>
<evidence type="ECO:0000256" key="11">
    <source>
        <dbReference type="RuleBase" id="RU364115"/>
    </source>
</evidence>
<evidence type="ECO:0000256" key="6">
    <source>
        <dbReference type="ARBA" id="ARBA00022747"/>
    </source>
</evidence>
<dbReference type="InterPro" id="IPR051268">
    <property type="entry name" value="Type-I_R_enzyme_R_subunit"/>
</dbReference>
<dbReference type="SUPFAM" id="SSF52540">
    <property type="entry name" value="P-loop containing nucleoside triphosphate hydrolases"/>
    <property type="match status" value="2"/>
</dbReference>